<feature type="transmembrane region" description="Helical" evidence="10">
    <location>
        <begin position="324"/>
        <end position="346"/>
    </location>
</feature>
<feature type="transmembrane region" description="Helical" evidence="10">
    <location>
        <begin position="21"/>
        <end position="42"/>
    </location>
</feature>
<keyword evidence="9" id="KW-0046">Antibiotic resistance</keyword>
<evidence type="ECO:0000256" key="1">
    <source>
        <dbReference type="ARBA" id="ARBA00004651"/>
    </source>
</evidence>
<comment type="similarity">
    <text evidence="2">Belongs to the multi antimicrobial extrusion (MATE) (TC 2.A.66.1) family. MepA subfamily.</text>
</comment>
<dbReference type="KEGG" id="csep:CP523_11590"/>
<keyword evidence="4" id="KW-0813">Transport</keyword>
<evidence type="ECO:0000256" key="6">
    <source>
        <dbReference type="ARBA" id="ARBA00022692"/>
    </source>
</evidence>
<evidence type="ECO:0000256" key="4">
    <source>
        <dbReference type="ARBA" id="ARBA00022448"/>
    </source>
</evidence>
<accession>A0A9N7PJN6</accession>
<evidence type="ECO:0000313" key="11">
    <source>
        <dbReference type="EMBL" id="AYE35006.1"/>
    </source>
</evidence>
<keyword evidence="6 10" id="KW-0812">Transmembrane</keyword>
<dbReference type="Proteomes" id="UP000280586">
    <property type="component" value="Chromosome"/>
</dbReference>
<proteinExistence type="inferred from homology"/>
<dbReference type="PIRSF" id="PIRSF006603">
    <property type="entry name" value="DinF"/>
    <property type="match status" value="1"/>
</dbReference>
<evidence type="ECO:0000256" key="9">
    <source>
        <dbReference type="ARBA" id="ARBA00023251"/>
    </source>
</evidence>
<dbReference type="PANTHER" id="PTHR43823:SF3">
    <property type="entry name" value="MULTIDRUG EXPORT PROTEIN MEPA"/>
    <property type="match status" value="1"/>
</dbReference>
<dbReference type="InterPro" id="IPR048279">
    <property type="entry name" value="MdtK-like"/>
</dbReference>
<keyword evidence="7 10" id="KW-1133">Transmembrane helix</keyword>
<dbReference type="CDD" id="cd13143">
    <property type="entry name" value="MATE_MepA_like"/>
    <property type="match status" value="1"/>
</dbReference>
<feature type="transmembrane region" description="Helical" evidence="10">
    <location>
        <begin position="366"/>
        <end position="387"/>
    </location>
</feature>
<evidence type="ECO:0000256" key="3">
    <source>
        <dbReference type="ARBA" id="ARBA00022106"/>
    </source>
</evidence>
<feature type="transmembrane region" description="Helical" evidence="10">
    <location>
        <begin position="281"/>
        <end position="304"/>
    </location>
</feature>
<dbReference type="InterPro" id="IPR051327">
    <property type="entry name" value="MATE_MepA_subfamily"/>
</dbReference>
<name>A0A9N7PJN6_CLOSE</name>
<dbReference type="InterPro" id="IPR045070">
    <property type="entry name" value="MATE_MepA-like"/>
</dbReference>
<dbReference type="GO" id="GO:0042910">
    <property type="term" value="F:xenobiotic transmembrane transporter activity"/>
    <property type="evidence" value="ECO:0007669"/>
    <property type="project" value="InterPro"/>
</dbReference>
<dbReference type="GO" id="GO:0015297">
    <property type="term" value="F:antiporter activity"/>
    <property type="evidence" value="ECO:0007669"/>
    <property type="project" value="InterPro"/>
</dbReference>
<feature type="transmembrane region" description="Helical" evidence="10">
    <location>
        <begin position="421"/>
        <end position="440"/>
    </location>
</feature>
<dbReference type="GO" id="GO:0046677">
    <property type="term" value="P:response to antibiotic"/>
    <property type="evidence" value="ECO:0007669"/>
    <property type="project" value="UniProtKB-KW"/>
</dbReference>
<evidence type="ECO:0000256" key="7">
    <source>
        <dbReference type="ARBA" id="ARBA00022989"/>
    </source>
</evidence>
<sequence length="450" mass="49261">MKGSDYLSRILDLGKDNIWKLFLKYSIPSVIGTLIFSIYIVIDGIFVGRAVGSSGLAAINIAMPFFSTALAISLMVSVGGNTITSIELGEGDKEKARQTFSLAFYSLLVVSIMASIITLLFTENIAMFLGAKGDLIKPVGEYLVVLAIFMPIFTCSGYLATGLRTIGKPNYSMMCNIVGSVLNIILDYIMVVKLGMGVFGAALASGIAFTFAFIFGLLGYFNKDSVLKLVKCNIDYKKIFRFFYNGSSEALSEFAFAFSTYLFNIVLMGRLGEMGVSAFSIIQYIASLIVAVYLGISTGISPIISYNYGAKEGNRIREVTKISLLVMSFLGIVCTATLFFAGENLIKLFIDGDAKLIEITVWACKIYSTCFLISGINILSSTYFTALEDARTSIIISLLRGIVFITIGIIVLPIFFDINGIWLTVTFAELLTLLVSYKLMKKSYCSMKYK</sequence>
<dbReference type="AlphaFoldDB" id="A0A9N7PJN6"/>
<dbReference type="EMBL" id="CP023671">
    <property type="protein sequence ID" value="AYE35006.1"/>
    <property type="molecule type" value="Genomic_DNA"/>
</dbReference>
<dbReference type="PANTHER" id="PTHR43823">
    <property type="entry name" value="SPORULATION PROTEIN YKVU"/>
    <property type="match status" value="1"/>
</dbReference>
<dbReference type="NCBIfam" id="TIGR00797">
    <property type="entry name" value="matE"/>
    <property type="match status" value="1"/>
</dbReference>
<evidence type="ECO:0000256" key="10">
    <source>
        <dbReference type="SAM" id="Phobius"/>
    </source>
</evidence>
<evidence type="ECO:0000256" key="8">
    <source>
        <dbReference type="ARBA" id="ARBA00023136"/>
    </source>
</evidence>
<evidence type="ECO:0000256" key="5">
    <source>
        <dbReference type="ARBA" id="ARBA00022475"/>
    </source>
</evidence>
<feature type="transmembrane region" description="Helical" evidence="10">
    <location>
        <begin position="198"/>
        <end position="221"/>
    </location>
</feature>
<evidence type="ECO:0000313" key="12">
    <source>
        <dbReference type="Proteomes" id="UP000280586"/>
    </source>
</evidence>
<dbReference type="GO" id="GO:0005886">
    <property type="term" value="C:plasma membrane"/>
    <property type="evidence" value="ECO:0007669"/>
    <property type="project" value="UniProtKB-SubCell"/>
</dbReference>
<keyword evidence="5" id="KW-1003">Cell membrane</keyword>
<protein>
    <recommendedName>
        <fullName evidence="3">Multidrug export protein MepA</fullName>
    </recommendedName>
</protein>
<reference evidence="11 12" key="1">
    <citation type="submission" date="2017-09" db="EMBL/GenBank/DDBJ databases">
        <authorList>
            <person name="Thomas P."/>
            <person name="Seyboldt C."/>
        </authorList>
    </citation>
    <scope>NUCLEOTIDE SEQUENCE [LARGE SCALE GENOMIC DNA]</scope>
    <source>
        <strain evidence="11 12">DSM 7534</strain>
    </source>
</reference>
<comment type="subcellular location">
    <subcellularLocation>
        <location evidence="1">Cell membrane</location>
        <topology evidence="1">Multi-pass membrane protein</topology>
    </subcellularLocation>
</comment>
<feature type="transmembrane region" description="Helical" evidence="10">
    <location>
        <begin position="142"/>
        <end position="161"/>
    </location>
</feature>
<feature type="transmembrane region" description="Helical" evidence="10">
    <location>
        <begin position="99"/>
        <end position="122"/>
    </location>
</feature>
<feature type="transmembrane region" description="Helical" evidence="10">
    <location>
        <begin position="54"/>
        <end position="78"/>
    </location>
</feature>
<keyword evidence="8 10" id="KW-0472">Membrane</keyword>
<dbReference type="InterPro" id="IPR002528">
    <property type="entry name" value="MATE_fam"/>
</dbReference>
<feature type="transmembrane region" description="Helical" evidence="10">
    <location>
        <begin position="394"/>
        <end position="415"/>
    </location>
</feature>
<evidence type="ECO:0000256" key="2">
    <source>
        <dbReference type="ARBA" id="ARBA00008417"/>
    </source>
</evidence>
<organism evidence="11 12">
    <name type="scientific">Clostridium septicum</name>
    <dbReference type="NCBI Taxonomy" id="1504"/>
    <lineage>
        <taxon>Bacteria</taxon>
        <taxon>Bacillati</taxon>
        <taxon>Bacillota</taxon>
        <taxon>Clostridia</taxon>
        <taxon>Eubacteriales</taxon>
        <taxon>Clostridiaceae</taxon>
        <taxon>Clostridium</taxon>
    </lineage>
</organism>
<feature type="transmembrane region" description="Helical" evidence="10">
    <location>
        <begin position="173"/>
        <end position="192"/>
    </location>
</feature>
<dbReference type="Pfam" id="PF01554">
    <property type="entry name" value="MatE"/>
    <property type="match status" value="2"/>
</dbReference>
<gene>
    <name evidence="11" type="ORF">CP523_11590</name>
</gene>
<feature type="transmembrane region" description="Helical" evidence="10">
    <location>
        <begin position="242"/>
        <end position="269"/>
    </location>
</feature>